<evidence type="ECO:0000313" key="1">
    <source>
        <dbReference type="EMBL" id="KAF2802087.1"/>
    </source>
</evidence>
<protein>
    <submittedName>
        <fullName evidence="1 3">Uncharacterized protein</fullName>
    </submittedName>
</protein>
<reference evidence="1 3" key="1">
    <citation type="journal article" date="2020" name="Stud. Mycol.">
        <title>101 Dothideomycetes genomes: a test case for predicting lifestyles and emergence of pathogens.</title>
        <authorList>
            <person name="Haridas S."/>
            <person name="Albert R."/>
            <person name="Binder M."/>
            <person name="Bloem J."/>
            <person name="Labutti K."/>
            <person name="Salamov A."/>
            <person name="Andreopoulos B."/>
            <person name="Baker S."/>
            <person name="Barry K."/>
            <person name="Bills G."/>
            <person name="Bluhm B."/>
            <person name="Cannon C."/>
            <person name="Castanera R."/>
            <person name="Culley D."/>
            <person name="Daum C."/>
            <person name="Ezra D."/>
            <person name="Gonzalez J."/>
            <person name="Henrissat B."/>
            <person name="Kuo A."/>
            <person name="Liang C."/>
            <person name="Lipzen A."/>
            <person name="Lutzoni F."/>
            <person name="Magnuson J."/>
            <person name="Mondo S."/>
            <person name="Nolan M."/>
            <person name="Ohm R."/>
            <person name="Pangilinan J."/>
            <person name="Park H.-J."/>
            <person name="Ramirez L."/>
            <person name="Alfaro M."/>
            <person name="Sun H."/>
            <person name="Tritt A."/>
            <person name="Yoshinaga Y."/>
            <person name="Zwiers L.-H."/>
            <person name="Turgeon B."/>
            <person name="Goodwin S."/>
            <person name="Spatafora J."/>
            <person name="Crous P."/>
            <person name="Grigoriev I."/>
        </authorList>
    </citation>
    <scope>NUCLEOTIDE SEQUENCE</scope>
    <source>
        <strain evidence="1 3">CBS 304.34</strain>
    </source>
</reference>
<evidence type="ECO:0000313" key="2">
    <source>
        <dbReference type="Proteomes" id="UP000504636"/>
    </source>
</evidence>
<dbReference type="RefSeq" id="XP_033569051.1">
    <property type="nucleotide sequence ID" value="XM_033713321.1"/>
</dbReference>
<reference evidence="3" key="2">
    <citation type="submission" date="2020-04" db="EMBL/GenBank/DDBJ databases">
        <authorList>
            <consortium name="NCBI Genome Project"/>
        </authorList>
    </citation>
    <scope>NUCLEOTIDE SEQUENCE</scope>
    <source>
        <strain evidence="3">CBS 304.34</strain>
    </source>
</reference>
<dbReference type="GeneID" id="54454214"/>
<gene>
    <name evidence="1 3" type="ORF">BDZ99DRAFT_209093</name>
</gene>
<dbReference type="EMBL" id="MU003725">
    <property type="protein sequence ID" value="KAF2802087.1"/>
    <property type="molecule type" value="Genomic_DNA"/>
</dbReference>
<accession>A0A6A6Y2S3</accession>
<dbReference type="AlphaFoldDB" id="A0A6A6Y2S3"/>
<sequence length="222" mass="25256">MARARTRRSEMTGRLHLLHLISPRHRAPRRRAAPFATFVRCGSEGLGVPAYGCHDKDVASAEREEEEFGRGVRGFGRHNRFLARSEGCIYCRPPWRNPAWVMRVAIYMQEPRKEVLGIILRRRQLLLHGLPAAQFGLHVLPLTSPKLCPSKSVHSGRLSSFSIRSTSALCFVDKAPFPRISSPNLTCHENNQRSHLHPHAYRYNGRLWCICSLNSWNLLSSA</sequence>
<dbReference type="Proteomes" id="UP000504636">
    <property type="component" value="Unplaced"/>
</dbReference>
<organism evidence="1">
    <name type="scientific">Mytilinidion resinicola</name>
    <dbReference type="NCBI Taxonomy" id="574789"/>
    <lineage>
        <taxon>Eukaryota</taxon>
        <taxon>Fungi</taxon>
        <taxon>Dikarya</taxon>
        <taxon>Ascomycota</taxon>
        <taxon>Pezizomycotina</taxon>
        <taxon>Dothideomycetes</taxon>
        <taxon>Pleosporomycetidae</taxon>
        <taxon>Mytilinidiales</taxon>
        <taxon>Mytilinidiaceae</taxon>
        <taxon>Mytilinidion</taxon>
    </lineage>
</organism>
<name>A0A6A6Y2S3_9PEZI</name>
<evidence type="ECO:0000313" key="3">
    <source>
        <dbReference type="RefSeq" id="XP_033569051.1"/>
    </source>
</evidence>
<reference evidence="3" key="3">
    <citation type="submission" date="2025-04" db="UniProtKB">
        <authorList>
            <consortium name="RefSeq"/>
        </authorList>
    </citation>
    <scope>IDENTIFICATION</scope>
    <source>
        <strain evidence="3">CBS 304.34</strain>
    </source>
</reference>
<proteinExistence type="predicted"/>
<keyword evidence="2" id="KW-1185">Reference proteome</keyword>